<sequence>MKVDYFSIPFQNSIIPSRTKHESFDSFGSHAQLLKVNSHIFFYECNEPIFSSLFIFQKDIETNVIPKYSEDSSDKIKNM</sequence>
<accession>Q36599</accession>
<proteinExistence type="predicted"/>
<evidence type="ECO:0000313" key="1">
    <source>
        <dbReference type="EMBL" id="AAA84682.1"/>
    </source>
</evidence>
<reference evidence="1" key="1">
    <citation type="journal article" date="1984" name="Gene">
        <title>Structure and transcription pattern of a tobacco chloroplast gene coding for subunit III of proton-translocating ATPase.</title>
        <authorList>
            <person name="Deno H."/>
            <person name="Shinozaki K."/>
            <person name="Sugiura M."/>
        </authorList>
    </citation>
    <scope>NUCLEOTIDE SEQUENCE</scope>
</reference>
<name>Q36599_TOBAC</name>
<keyword evidence="1" id="KW-0934">Plastid</keyword>
<organism evidence="1">
    <name type="scientific">Nicotiana tabacum</name>
    <name type="common">Common tobacco</name>
    <dbReference type="NCBI Taxonomy" id="4097"/>
    <lineage>
        <taxon>Eukaryota</taxon>
        <taxon>Viridiplantae</taxon>
        <taxon>Streptophyta</taxon>
        <taxon>Embryophyta</taxon>
        <taxon>Tracheophyta</taxon>
        <taxon>Spermatophyta</taxon>
        <taxon>Magnoliopsida</taxon>
        <taxon>eudicotyledons</taxon>
        <taxon>Gunneridae</taxon>
        <taxon>Pentapetalae</taxon>
        <taxon>asterids</taxon>
        <taxon>lamiids</taxon>
        <taxon>Solanales</taxon>
        <taxon>Solanaceae</taxon>
        <taxon>Nicotianoideae</taxon>
        <taxon>Nicotianeae</taxon>
        <taxon>Nicotiana</taxon>
    </lineage>
</organism>
<dbReference type="AlphaFoldDB" id="Q36599"/>
<dbReference type="EMBL" id="M10124">
    <property type="protein sequence ID" value="AAA84682.1"/>
    <property type="molecule type" value="Genomic_DNA"/>
</dbReference>
<keyword evidence="1" id="KW-0150">Chloroplast</keyword>
<protein>
    <submittedName>
        <fullName evidence="1">Uncharacterized protein</fullName>
    </submittedName>
</protein>
<geneLocation type="chloroplast" evidence="1"/>
<dbReference type="PIR" id="T02948">
    <property type="entry name" value="T02948"/>
</dbReference>